<sequence length="54" mass="6252">MFPEIDGIFDKSVFVDMLLTVVVYLLIERSLKKPHQGAKWFIEVYQVAQPVILS</sequence>
<reference evidence="1 2" key="1">
    <citation type="journal article" date="2001" name="Nature">
        <title>Complete genome sequence of a multiple drug resistant Salmonella enterica serovar Typhi CT18.</title>
        <authorList>
            <person name="Parkhill J."/>
            <person name="Dougan G."/>
            <person name="James K.D."/>
            <person name="Thomson N.R."/>
            <person name="Pickard D."/>
            <person name="Wain J."/>
            <person name="Churcher C."/>
            <person name="Mungall K.L."/>
            <person name="Bentley S.D."/>
            <person name="Holden M.T.G."/>
            <person name="Sebaihia M."/>
            <person name="Baker S."/>
            <person name="Basham D."/>
            <person name="Brooks K."/>
            <person name="Chillingworth T."/>
            <person name="Connerton P."/>
            <person name="Cronin A."/>
            <person name="Davis P."/>
            <person name="Davies R.M."/>
            <person name="Dowd L."/>
            <person name="White N."/>
            <person name="Farrar J."/>
            <person name="Feltwell T."/>
            <person name="Hamlin N."/>
            <person name="Haque A."/>
            <person name="Hien T.T."/>
            <person name="Holroyd S."/>
            <person name="Jagels K."/>
            <person name="Krogh A."/>
            <person name="Larsen T.S."/>
            <person name="Leather S."/>
            <person name="Moule S."/>
            <person name="O'Gaora P."/>
            <person name="Parry C."/>
            <person name="Quail M."/>
            <person name="Rutherford K."/>
            <person name="Simmonds M."/>
            <person name="Skelton J."/>
            <person name="Stevens K."/>
            <person name="Whitehead S."/>
            <person name="Barrell B.G."/>
        </authorList>
    </citation>
    <scope>NUCLEOTIDE SEQUENCE [LARGE SCALE GENOMIC DNA]</scope>
    <source>
        <strain evidence="1 2">CT18</strain>
    </source>
</reference>
<protein>
    <submittedName>
        <fullName evidence="1">Uncharacterized protein</fullName>
    </submittedName>
</protein>
<dbReference type="HOGENOM" id="CLU_3047806_0_0_6"/>
<organism evidence="1 2">
    <name type="scientific">Salmonella typhi</name>
    <dbReference type="NCBI Taxonomy" id="90370"/>
    <lineage>
        <taxon>Bacteria</taxon>
        <taxon>Pseudomonadati</taxon>
        <taxon>Pseudomonadota</taxon>
        <taxon>Gammaproteobacteria</taxon>
        <taxon>Enterobacterales</taxon>
        <taxon>Enterobacteriaceae</taxon>
        <taxon>Salmonella</taxon>
    </lineage>
</organism>
<dbReference type="EMBL" id="AL513384">
    <property type="protein sequence ID" value="CAD09904.1"/>
    <property type="molecule type" value="Genomic_DNA"/>
</dbReference>
<dbReference type="Proteomes" id="UP000000541">
    <property type="component" value="Plasmid pHCM2"/>
</dbReference>
<evidence type="ECO:0000313" key="2">
    <source>
        <dbReference type="Proteomes" id="UP000000541"/>
    </source>
</evidence>
<dbReference type="AlphaFoldDB" id="Q935C5"/>
<accession>Q935C5</accession>
<name>Q935C5_SALTI</name>
<geneLocation type="plasmid" evidence="1 2">
    <name>pHCM2</name>
</geneLocation>
<gene>
    <name evidence="1" type="ordered locus">HCM2.0037</name>
</gene>
<proteinExistence type="predicted"/>
<dbReference type="KEGG" id="sty:HCM2.0037"/>
<evidence type="ECO:0000313" key="1">
    <source>
        <dbReference type="EMBL" id="CAD09904.1"/>
    </source>
</evidence>
<keyword evidence="1" id="KW-0614">Plasmid</keyword>